<name>A0AAV4WUW8_9ARAC</name>
<feature type="region of interest" description="Disordered" evidence="1">
    <location>
        <begin position="24"/>
        <end position="72"/>
    </location>
</feature>
<proteinExistence type="predicted"/>
<evidence type="ECO:0000313" key="2">
    <source>
        <dbReference type="EMBL" id="GIY86677.1"/>
    </source>
</evidence>
<dbReference type="EMBL" id="BPLQ01015235">
    <property type="protein sequence ID" value="GIY86677.1"/>
    <property type="molecule type" value="Genomic_DNA"/>
</dbReference>
<evidence type="ECO:0000256" key="1">
    <source>
        <dbReference type="SAM" id="MobiDB-lite"/>
    </source>
</evidence>
<reference evidence="2 3" key="1">
    <citation type="submission" date="2021-06" db="EMBL/GenBank/DDBJ databases">
        <title>Caerostris darwini draft genome.</title>
        <authorList>
            <person name="Kono N."/>
            <person name="Arakawa K."/>
        </authorList>
    </citation>
    <scope>NUCLEOTIDE SEQUENCE [LARGE SCALE GENOMIC DNA]</scope>
</reference>
<accession>A0AAV4WUW8</accession>
<gene>
    <name evidence="2" type="ORF">CDAR_468291</name>
</gene>
<feature type="compositionally biased region" description="Basic and acidic residues" evidence="1">
    <location>
        <begin position="32"/>
        <end position="47"/>
    </location>
</feature>
<keyword evidence="3" id="KW-1185">Reference proteome</keyword>
<protein>
    <submittedName>
        <fullName evidence="2">Uncharacterized protein</fullName>
    </submittedName>
</protein>
<dbReference type="Proteomes" id="UP001054837">
    <property type="component" value="Unassembled WGS sequence"/>
</dbReference>
<organism evidence="2 3">
    <name type="scientific">Caerostris darwini</name>
    <dbReference type="NCBI Taxonomy" id="1538125"/>
    <lineage>
        <taxon>Eukaryota</taxon>
        <taxon>Metazoa</taxon>
        <taxon>Ecdysozoa</taxon>
        <taxon>Arthropoda</taxon>
        <taxon>Chelicerata</taxon>
        <taxon>Arachnida</taxon>
        <taxon>Araneae</taxon>
        <taxon>Araneomorphae</taxon>
        <taxon>Entelegynae</taxon>
        <taxon>Araneoidea</taxon>
        <taxon>Araneidae</taxon>
        <taxon>Caerostris</taxon>
    </lineage>
</organism>
<dbReference type="AlphaFoldDB" id="A0AAV4WUW8"/>
<evidence type="ECO:0000313" key="3">
    <source>
        <dbReference type="Proteomes" id="UP001054837"/>
    </source>
</evidence>
<comment type="caution">
    <text evidence="2">The sequence shown here is derived from an EMBL/GenBank/DDBJ whole genome shotgun (WGS) entry which is preliminary data.</text>
</comment>
<sequence length="83" mass="9390">MNVSSLHLKQYPAHLKFLSTQNLRTGSLPGESEAKSESILHPSEEHTQSPIPGPRVKVRRSNDFNIHTPPSGFLEMKCRNRKI</sequence>